<proteinExistence type="predicted"/>
<dbReference type="SUPFAM" id="SSF48452">
    <property type="entry name" value="TPR-like"/>
    <property type="match status" value="1"/>
</dbReference>
<dbReference type="InterPro" id="IPR019734">
    <property type="entry name" value="TPR_rpt"/>
</dbReference>
<feature type="region of interest" description="Disordered" evidence="5">
    <location>
        <begin position="337"/>
        <end position="384"/>
    </location>
</feature>
<feature type="non-terminal residue" evidence="6">
    <location>
        <position position="1"/>
    </location>
</feature>
<sequence>ADFEAAKLAGDDAVRRRDFQAAELFYSSALDHAQSRDLERATAAVLCNRAFVRLQREQWQGAEEDATAALEAEPEEKLRVKALFRRGLAHEALGMLQLSDRDLNLALKAAPSNEGILAAARRVREALPSAPPQPRCCWVPDQPYHTGAVQMLAQAVPGCVRGYLWTDENPCFRFPNHMGVQAHERSGGLLAIRQNLGAPQRAPRHQQVVTKERDFNESPNFDLEDGLSVEYDMGGNLKKVYSKFAEEGGSSRSNLTSFEVLGWRGRVDLGSGGVKMRRLANGFRGFRSSSTNLAAGSGALGASAIIKAAGTDDKLGLKLEVKAESVAAEAALASSTAGGSAEAAAEASTRQSTGTLSISKEALASTRPASSSSDVPQTPETERR</sequence>
<dbReference type="PANTHER" id="PTHR45984:SF1">
    <property type="entry name" value="SPAG1 AXONEMAL DYNEIN ASSEMBLY FACTOR"/>
    <property type="match status" value="1"/>
</dbReference>
<keyword evidence="4" id="KW-0802">TPR repeat</keyword>
<organism evidence="6 7">
    <name type="scientific">Polarella glacialis</name>
    <name type="common">Dinoflagellate</name>
    <dbReference type="NCBI Taxonomy" id="89957"/>
    <lineage>
        <taxon>Eukaryota</taxon>
        <taxon>Sar</taxon>
        <taxon>Alveolata</taxon>
        <taxon>Dinophyceae</taxon>
        <taxon>Suessiales</taxon>
        <taxon>Suessiaceae</taxon>
        <taxon>Polarella</taxon>
    </lineage>
</organism>
<accession>A0A813H4R0</accession>
<dbReference type="PANTHER" id="PTHR45984">
    <property type="entry name" value="RNA (RNA) POLYMERASE II ASSOCIATED PROTEIN HOMOLOG"/>
    <property type="match status" value="1"/>
</dbReference>
<dbReference type="EMBL" id="CAJNNW010000931">
    <property type="protein sequence ID" value="CAE8632598.1"/>
    <property type="molecule type" value="Genomic_DNA"/>
</dbReference>
<keyword evidence="3" id="KW-0677">Repeat</keyword>
<dbReference type="Proteomes" id="UP000626109">
    <property type="component" value="Unassembled WGS sequence"/>
</dbReference>
<evidence type="ECO:0000313" key="7">
    <source>
        <dbReference type="Proteomes" id="UP000626109"/>
    </source>
</evidence>
<comment type="caution">
    <text evidence="6">The sequence shown here is derived from an EMBL/GenBank/DDBJ whole genome shotgun (WGS) entry which is preliminary data.</text>
</comment>
<evidence type="ECO:0000313" key="6">
    <source>
        <dbReference type="EMBL" id="CAE8632598.1"/>
    </source>
</evidence>
<feature type="compositionally biased region" description="Polar residues" evidence="5">
    <location>
        <begin position="367"/>
        <end position="384"/>
    </location>
</feature>
<evidence type="ECO:0000256" key="5">
    <source>
        <dbReference type="SAM" id="MobiDB-lite"/>
    </source>
</evidence>
<comment type="subcellular location">
    <subcellularLocation>
        <location evidence="1">Cytoplasm</location>
    </subcellularLocation>
</comment>
<evidence type="ECO:0000256" key="1">
    <source>
        <dbReference type="ARBA" id="ARBA00004496"/>
    </source>
</evidence>
<evidence type="ECO:0000256" key="3">
    <source>
        <dbReference type="ARBA" id="ARBA00022737"/>
    </source>
</evidence>
<dbReference type="GO" id="GO:0005739">
    <property type="term" value="C:mitochondrion"/>
    <property type="evidence" value="ECO:0007669"/>
    <property type="project" value="TreeGrafter"/>
</dbReference>
<protein>
    <submittedName>
        <fullName evidence="6">Uncharacterized protein</fullName>
    </submittedName>
</protein>
<name>A0A813H4R0_POLGL</name>
<evidence type="ECO:0000256" key="2">
    <source>
        <dbReference type="ARBA" id="ARBA00022490"/>
    </source>
</evidence>
<dbReference type="GO" id="GO:0006626">
    <property type="term" value="P:protein targeting to mitochondrion"/>
    <property type="evidence" value="ECO:0007669"/>
    <property type="project" value="TreeGrafter"/>
</dbReference>
<dbReference type="GO" id="GO:0031072">
    <property type="term" value="F:heat shock protein binding"/>
    <property type="evidence" value="ECO:0007669"/>
    <property type="project" value="TreeGrafter"/>
</dbReference>
<reference evidence="6" key="1">
    <citation type="submission" date="2021-02" db="EMBL/GenBank/DDBJ databases">
        <authorList>
            <person name="Dougan E. K."/>
            <person name="Rhodes N."/>
            <person name="Thang M."/>
            <person name="Chan C."/>
        </authorList>
    </citation>
    <scope>NUCLEOTIDE SEQUENCE</scope>
</reference>
<dbReference type="Gene3D" id="1.25.40.10">
    <property type="entry name" value="Tetratricopeptide repeat domain"/>
    <property type="match status" value="1"/>
</dbReference>
<keyword evidence="2" id="KW-0963">Cytoplasm</keyword>
<feature type="non-terminal residue" evidence="6">
    <location>
        <position position="384"/>
    </location>
</feature>
<dbReference type="InterPro" id="IPR051982">
    <property type="entry name" value="CiliaryAsmbly_MitoImport"/>
</dbReference>
<dbReference type="SMART" id="SM00028">
    <property type="entry name" value="TPR"/>
    <property type="match status" value="3"/>
</dbReference>
<gene>
    <name evidence="6" type="ORF">PGLA2088_LOCUS1218</name>
</gene>
<evidence type="ECO:0000256" key="4">
    <source>
        <dbReference type="ARBA" id="ARBA00022803"/>
    </source>
</evidence>
<dbReference type="InterPro" id="IPR011990">
    <property type="entry name" value="TPR-like_helical_dom_sf"/>
</dbReference>
<dbReference type="GO" id="GO:0005829">
    <property type="term" value="C:cytosol"/>
    <property type="evidence" value="ECO:0007669"/>
    <property type="project" value="TreeGrafter"/>
</dbReference>
<feature type="compositionally biased region" description="Low complexity" evidence="5">
    <location>
        <begin position="337"/>
        <end position="349"/>
    </location>
</feature>
<dbReference type="AlphaFoldDB" id="A0A813H4R0"/>